<dbReference type="GO" id="GO:0005829">
    <property type="term" value="C:cytosol"/>
    <property type="evidence" value="ECO:0007669"/>
    <property type="project" value="TreeGrafter"/>
</dbReference>
<dbReference type="GO" id="GO:0046872">
    <property type="term" value="F:metal ion binding"/>
    <property type="evidence" value="ECO:0007669"/>
    <property type="project" value="UniProtKB-KW"/>
</dbReference>
<evidence type="ECO:0000256" key="3">
    <source>
        <dbReference type="ARBA" id="ARBA00022801"/>
    </source>
</evidence>
<dbReference type="EMBL" id="SMCS01000001">
    <property type="protein sequence ID" value="TCV97552.1"/>
    <property type="molecule type" value="Genomic_DNA"/>
</dbReference>
<feature type="binding site" evidence="4">
    <location>
        <position position="153"/>
    </location>
    <ligand>
        <name>a divalent metal cation</name>
        <dbReference type="ChEBI" id="CHEBI:60240"/>
        <label>2</label>
    </ligand>
</feature>
<dbReference type="SUPFAM" id="SSF51556">
    <property type="entry name" value="Metallo-dependent hydrolases"/>
    <property type="match status" value="1"/>
</dbReference>
<dbReference type="NCBIfam" id="TIGR00010">
    <property type="entry name" value="YchF/TatD family DNA exonuclease"/>
    <property type="match status" value="1"/>
</dbReference>
<evidence type="ECO:0000313" key="5">
    <source>
        <dbReference type="EMBL" id="TCV97552.1"/>
    </source>
</evidence>
<comment type="caution">
    <text evidence="5">The sequence shown here is derived from an EMBL/GenBank/DDBJ whole genome shotgun (WGS) entry which is preliminary data.</text>
</comment>
<evidence type="ECO:0000256" key="1">
    <source>
        <dbReference type="ARBA" id="ARBA00009275"/>
    </source>
</evidence>
<gene>
    <name evidence="5" type="ORF">EC912_101569</name>
</gene>
<keyword evidence="6" id="KW-1185">Reference proteome</keyword>
<dbReference type="CDD" id="cd01310">
    <property type="entry name" value="TatD_DNAse"/>
    <property type="match status" value="1"/>
</dbReference>
<keyword evidence="2 4" id="KW-0479">Metal-binding</keyword>
<feature type="binding site" evidence="4">
    <location>
        <position position="8"/>
    </location>
    <ligand>
        <name>a divalent metal cation</name>
        <dbReference type="ChEBI" id="CHEBI:60240"/>
        <label>1</label>
    </ligand>
</feature>
<dbReference type="GO" id="GO:0004536">
    <property type="term" value="F:DNA nuclease activity"/>
    <property type="evidence" value="ECO:0007669"/>
    <property type="project" value="InterPro"/>
</dbReference>
<organism evidence="5 6">
    <name type="scientific">Luteibacter rhizovicinus</name>
    <dbReference type="NCBI Taxonomy" id="242606"/>
    <lineage>
        <taxon>Bacteria</taxon>
        <taxon>Pseudomonadati</taxon>
        <taxon>Pseudomonadota</taxon>
        <taxon>Gammaproteobacteria</taxon>
        <taxon>Lysobacterales</taxon>
        <taxon>Rhodanobacteraceae</taxon>
        <taxon>Luteibacter</taxon>
    </lineage>
</organism>
<feature type="binding site" evidence="4">
    <location>
        <position position="94"/>
    </location>
    <ligand>
        <name>a divalent metal cation</name>
        <dbReference type="ChEBI" id="CHEBI:60240"/>
        <label>1</label>
    </ligand>
</feature>
<evidence type="ECO:0000256" key="2">
    <source>
        <dbReference type="ARBA" id="ARBA00022723"/>
    </source>
</evidence>
<dbReference type="Pfam" id="PF01026">
    <property type="entry name" value="TatD_DNase"/>
    <property type="match status" value="1"/>
</dbReference>
<feature type="binding site" evidence="4">
    <location>
        <position position="203"/>
    </location>
    <ligand>
        <name>a divalent metal cation</name>
        <dbReference type="ChEBI" id="CHEBI:60240"/>
        <label>1</label>
    </ligand>
</feature>
<evidence type="ECO:0000313" key="6">
    <source>
        <dbReference type="Proteomes" id="UP000295645"/>
    </source>
</evidence>
<comment type="similarity">
    <text evidence="1">Belongs to the metallo-dependent hydrolases superfamily. TatD-type hydrolase family.</text>
</comment>
<dbReference type="InterPro" id="IPR015991">
    <property type="entry name" value="TatD/YcfH-like"/>
</dbReference>
<reference evidence="5 6" key="1">
    <citation type="submission" date="2019-03" db="EMBL/GenBank/DDBJ databases">
        <title>Above-ground endophytic microbial communities from plants in different locations in the United States.</title>
        <authorList>
            <person name="Frank C."/>
        </authorList>
    </citation>
    <scope>NUCLEOTIDE SEQUENCE [LARGE SCALE GENOMIC DNA]</scope>
    <source>
        <strain evidence="5 6">LP_13_YM</strain>
    </source>
</reference>
<dbReference type="FunFam" id="3.20.20.140:FF:000005">
    <property type="entry name" value="TatD family hydrolase"/>
    <property type="match status" value="1"/>
</dbReference>
<sequence length="254" mass="28676">MPELIDTHAHLDDASFDADRNAMFSRAREAGVRRQIVPGIDRASWPRIEALCADQSGVYPAYGLHPLFLDAHRDTHLDDLPGWLRERKAVAVGEIGLDFYVEDLDPDRQRRFFREQLEIAREVDLPVILHARRAVEEVTQALKKAGDLRGVVHSFSGSEEQARHLWKLGFHLGIGGPVTYERAHRLRGIVASMPIEFLLLETDAPDQPCAHRRGQRNEPAFMLDVLETVAGLRGETVEYVAECTTANAIRLFQL</sequence>
<dbReference type="PIRSF" id="PIRSF005902">
    <property type="entry name" value="DNase_TatD"/>
    <property type="match status" value="1"/>
</dbReference>
<dbReference type="RefSeq" id="WP_132141605.1">
    <property type="nucleotide sequence ID" value="NZ_SMCS01000001.1"/>
</dbReference>
<dbReference type="PANTHER" id="PTHR46124">
    <property type="entry name" value="D-AMINOACYL-TRNA DEACYLASE"/>
    <property type="match status" value="1"/>
</dbReference>
<accession>A0A4R3YYC0</accession>
<dbReference type="InterPro" id="IPR032466">
    <property type="entry name" value="Metal_Hydrolase"/>
</dbReference>
<feature type="binding site" evidence="4">
    <location>
        <position position="10"/>
    </location>
    <ligand>
        <name>a divalent metal cation</name>
        <dbReference type="ChEBI" id="CHEBI:60240"/>
        <label>1</label>
    </ligand>
</feature>
<name>A0A4R3YYC0_9GAMM</name>
<feature type="binding site" evidence="4">
    <location>
        <position position="130"/>
    </location>
    <ligand>
        <name>a divalent metal cation</name>
        <dbReference type="ChEBI" id="CHEBI:60240"/>
        <label>2</label>
    </ligand>
</feature>
<dbReference type="InterPro" id="IPR018228">
    <property type="entry name" value="DNase_TatD-rel_CS"/>
</dbReference>
<keyword evidence="3" id="KW-0378">Hydrolase</keyword>
<dbReference type="PROSITE" id="PS01137">
    <property type="entry name" value="TATD_1"/>
    <property type="match status" value="1"/>
</dbReference>
<evidence type="ECO:0000256" key="4">
    <source>
        <dbReference type="PIRSR" id="PIRSR005902-1"/>
    </source>
</evidence>
<dbReference type="OrthoDB" id="9810005at2"/>
<dbReference type="Proteomes" id="UP000295645">
    <property type="component" value="Unassembled WGS sequence"/>
</dbReference>
<dbReference type="Gene3D" id="3.20.20.140">
    <property type="entry name" value="Metal-dependent hydrolases"/>
    <property type="match status" value="1"/>
</dbReference>
<dbReference type="PANTHER" id="PTHR46124:SF3">
    <property type="entry name" value="HYDROLASE"/>
    <property type="match status" value="1"/>
</dbReference>
<dbReference type="AlphaFoldDB" id="A0A4R3YYC0"/>
<proteinExistence type="inferred from homology"/>
<dbReference type="InterPro" id="IPR001130">
    <property type="entry name" value="TatD-like"/>
</dbReference>
<protein>
    <submittedName>
        <fullName evidence="5">TatD DNase family protein</fullName>
    </submittedName>
</protein>
<dbReference type="PROSITE" id="PS01090">
    <property type="entry name" value="TATD_2"/>
    <property type="match status" value="1"/>
</dbReference>
<dbReference type="GO" id="GO:0016788">
    <property type="term" value="F:hydrolase activity, acting on ester bonds"/>
    <property type="evidence" value="ECO:0007669"/>
    <property type="project" value="InterPro"/>
</dbReference>